<evidence type="ECO:0000256" key="3">
    <source>
        <dbReference type="ARBA" id="ARBA00022692"/>
    </source>
</evidence>
<keyword evidence="9" id="KW-0407">Ion channel</keyword>
<accession>F6UJR3</accession>
<evidence type="ECO:0000256" key="2">
    <source>
        <dbReference type="ARBA" id="ARBA00022448"/>
    </source>
</evidence>
<feature type="transmembrane region" description="Helical" evidence="10">
    <location>
        <begin position="79"/>
        <end position="96"/>
    </location>
</feature>
<dbReference type="Pfam" id="PF00520">
    <property type="entry name" value="Ion_trans"/>
    <property type="match status" value="1"/>
</dbReference>
<dbReference type="InterPro" id="IPR052076">
    <property type="entry name" value="TRP_cation_channel"/>
</dbReference>
<feature type="domain" description="Ion transport" evidence="11">
    <location>
        <begin position="44"/>
        <end position="246"/>
    </location>
</feature>
<evidence type="ECO:0000256" key="9">
    <source>
        <dbReference type="ARBA" id="ARBA00023303"/>
    </source>
</evidence>
<keyword evidence="3 10" id="KW-0812">Transmembrane</keyword>
<feature type="transmembrane region" description="Helical" evidence="10">
    <location>
        <begin position="108"/>
        <end position="128"/>
    </location>
</feature>
<proteinExistence type="predicted"/>
<reference evidence="12" key="3">
    <citation type="submission" date="2025-09" db="UniProtKB">
        <authorList>
            <consortium name="Ensembl"/>
        </authorList>
    </citation>
    <scope>IDENTIFICATION</scope>
</reference>
<reference evidence="12" key="2">
    <citation type="submission" date="2025-08" db="UniProtKB">
        <authorList>
            <consortium name="Ensembl"/>
        </authorList>
    </citation>
    <scope>IDENTIFICATION</scope>
</reference>
<keyword evidence="13" id="KW-1185">Reference proteome</keyword>
<dbReference type="InParanoid" id="F6UJR3"/>
<dbReference type="AlphaFoldDB" id="F6UJR3"/>
<keyword evidence="4" id="KW-0677">Repeat</keyword>
<dbReference type="GO" id="GO:0016020">
    <property type="term" value="C:membrane"/>
    <property type="evidence" value="ECO:0007669"/>
    <property type="project" value="UniProtKB-SubCell"/>
</dbReference>
<evidence type="ECO:0000256" key="10">
    <source>
        <dbReference type="SAM" id="Phobius"/>
    </source>
</evidence>
<dbReference type="Ensembl" id="ENSCINT00000003427.3">
    <property type="protein sequence ID" value="ENSCINP00000003427.3"/>
    <property type="gene ID" value="ENSCING00000010562.3"/>
</dbReference>
<protein>
    <submittedName>
        <fullName evidence="12">Transient receptor potential cation channel subfamily A member 1 homolog</fullName>
    </submittedName>
</protein>
<keyword evidence="6" id="KW-0040">ANK repeat</keyword>
<evidence type="ECO:0000256" key="6">
    <source>
        <dbReference type="ARBA" id="ARBA00023043"/>
    </source>
</evidence>
<organism evidence="12 13">
    <name type="scientific">Ciona intestinalis</name>
    <name type="common">Transparent sea squirt</name>
    <name type="synonym">Ascidia intestinalis</name>
    <dbReference type="NCBI Taxonomy" id="7719"/>
    <lineage>
        <taxon>Eukaryota</taxon>
        <taxon>Metazoa</taxon>
        <taxon>Chordata</taxon>
        <taxon>Tunicata</taxon>
        <taxon>Ascidiacea</taxon>
        <taxon>Phlebobranchia</taxon>
        <taxon>Cionidae</taxon>
        <taxon>Ciona</taxon>
    </lineage>
</organism>
<dbReference type="HOGENOM" id="CLU_745881_0_0_1"/>
<dbReference type="PANTHER" id="PTHR47143">
    <property type="entry name" value="TRANSIENT RECEPTOR POTENTIAL CATION CHANNEL PROTEIN PAINLESS"/>
    <property type="match status" value="1"/>
</dbReference>
<dbReference type="Proteomes" id="UP000008144">
    <property type="component" value="Unassembled WGS sequence"/>
</dbReference>
<evidence type="ECO:0000256" key="7">
    <source>
        <dbReference type="ARBA" id="ARBA00023065"/>
    </source>
</evidence>
<gene>
    <name evidence="12" type="primary">LOC494386</name>
</gene>
<evidence type="ECO:0000256" key="4">
    <source>
        <dbReference type="ARBA" id="ARBA00022737"/>
    </source>
</evidence>
<evidence type="ECO:0000313" key="12">
    <source>
        <dbReference type="Ensembl" id="ENSCINP00000003427.3"/>
    </source>
</evidence>
<evidence type="ECO:0000256" key="8">
    <source>
        <dbReference type="ARBA" id="ARBA00023136"/>
    </source>
</evidence>
<dbReference type="STRING" id="7719.ENSCINP00000003427"/>
<keyword evidence="5 10" id="KW-1133">Transmembrane helix</keyword>
<sequence>MLTVPPPFVYNTTATIPNVCTSILPVAQDKWGSTCRPNYSGWQPVAAVIILVLAGLNLVKEAFQLFSQRLSYFRSTTNIIEMALYILSILVVINVNDFSRATGMREPWQWQCGAAALFFSWLGLLLFIQNFPRFGIFVLMFNDVLWTFASFFAVFVLFILGFALSFYVLLMNQVAFSQWWKSIIKTSVMMIGEFEYDGIFNSVPTMVSYQAVTYTLFVVFMIIMSIIIMNLLVGLAVDDIKGVQDNAELERLAMQVKLALEVEFTLPQIFRRRFIRQSRSFFPNLHRRKHWIVRWFHSEEHLNHRTIHDALNPEKSDLQLIDTKVETMGRKLGDLRSMVHDMQERNKGLESMLKAIATNLNVKWEENNDDD</sequence>
<name>F6UJR3_CIOIN</name>
<reference evidence="13" key="1">
    <citation type="journal article" date="2002" name="Science">
        <title>The draft genome of Ciona intestinalis: insights into chordate and vertebrate origins.</title>
        <authorList>
            <person name="Dehal P."/>
            <person name="Satou Y."/>
            <person name="Campbell R.K."/>
            <person name="Chapman J."/>
            <person name="Degnan B."/>
            <person name="De Tomaso A."/>
            <person name="Davidson B."/>
            <person name="Di Gregorio A."/>
            <person name="Gelpke M."/>
            <person name="Goodstein D.M."/>
            <person name="Harafuji N."/>
            <person name="Hastings K.E."/>
            <person name="Ho I."/>
            <person name="Hotta K."/>
            <person name="Huang W."/>
            <person name="Kawashima T."/>
            <person name="Lemaire P."/>
            <person name="Martinez D."/>
            <person name="Meinertzhagen I.A."/>
            <person name="Necula S."/>
            <person name="Nonaka M."/>
            <person name="Putnam N."/>
            <person name="Rash S."/>
            <person name="Saiga H."/>
            <person name="Satake M."/>
            <person name="Terry A."/>
            <person name="Yamada L."/>
            <person name="Wang H.G."/>
            <person name="Awazu S."/>
            <person name="Azumi K."/>
            <person name="Boore J."/>
            <person name="Branno M."/>
            <person name="Chin-Bow S."/>
            <person name="DeSantis R."/>
            <person name="Doyle S."/>
            <person name="Francino P."/>
            <person name="Keys D.N."/>
            <person name="Haga S."/>
            <person name="Hayashi H."/>
            <person name="Hino K."/>
            <person name="Imai K.S."/>
            <person name="Inaba K."/>
            <person name="Kano S."/>
            <person name="Kobayashi K."/>
            <person name="Kobayashi M."/>
            <person name="Lee B.I."/>
            <person name="Makabe K.W."/>
            <person name="Manohar C."/>
            <person name="Matassi G."/>
            <person name="Medina M."/>
            <person name="Mochizuki Y."/>
            <person name="Mount S."/>
            <person name="Morishita T."/>
            <person name="Miura S."/>
            <person name="Nakayama A."/>
            <person name="Nishizaka S."/>
            <person name="Nomoto H."/>
            <person name="Ohta F."/>
            <person name="Oishi K."/>
            <person name="Rigoutsos I."/>
            <person name="Sano M."/>
            <person name="Sasaki A."/>
            <person name="Sasakura Y."/>
            <person name="Shoguchi E."/>
            <person name="Shin-i T."/>
            <person name="Spagnuolo A."/>
            <person name="Stainier D."/>
            <person name="Suzuki M.M."/>
            <person name="Tassy O."/>
            <person name="Takatori N."/>
            <person name="Tokuoka M."/>
            <person name="Yagi K."/>
            <person name="Yoshizaki F."/>
            <person name="Wada S."/>
            <person name="Zhang C."/>
            <person name="Hyatt P.D."/>
            <person name="Larimer F."/>
            <person name="Detter C."/>
            <person name="Doggett N."/>
            <person name="Glavina T."/>
            <person name="Hawkins T."/>
            <person name="Richardson P."/>
            <person name="Lucas S."/>
            <person name="Kohara Y."/>
            <person name="Levine M."/>
            <person name="Satoh N."/>
            <person name="Rokhsar D.S."/>
        </authorList>
    </citation>
    <scope>NUCLEOTIDE SEQUENCE [LARGE SCALE GENOMIC DNA]</scope>
</reference>
<keyword evidence="2" id="KW-0813">Transport</keyword>
<dbReference type="GO" id="GO:0005216">
    <property type="term" value="F:monoatomic ion channel activity"/>
    <property type="evidence" value="ECO:0007669"/>
    <property type="project" value="InterPro"/>
</dbReference>
<dbReference type="OMA" id="YYVRHAN"/>
<feature type="transmembrane region" description="Helical" evidence="10">
    <location>
        <begin position="148"/>
        <end position="170"/>
    </location>
</feature>
<comment type="subcellular location">
    <subcellularLocation>
        <location evidence="1">Membrane</location>
        <topology evidence="1">Multi-pass membrane protein</topology>
    </subcellularLocation>
</comment>
<feature type="transmembrane region" description="Helical" evidence="10">
    <location>
        <begin position="211"/>
        <end position="233"/>
    </location>
</feature>
<keyword evidence="8 10" id="KW-0472">Membrane</keyword>
<dbReference type="InterPro" id="IPR005821">
    <property type="entry name" value="Ion_trans_dom"/>
</dbReference>
<feature type="transmembrane region" description="Helical" evidence="10">
    <location>
        <begin position="41"/>
        <end position="59"/>
    </location>
</feature>
<dbReference type="GeneTree" id="ENSGT00940000156118"/>
<evidence type="ECO:0000256" key="5">
    <source>
        <dbReference type="ARBA" id="ARBA00022989"/>
    </source>
</evidence>
<dbReference type="PANTHER" id="PTHR47143:SF3">
    <property type="entry name" value="PWWP DOMAIN-CONTAINING PROTEIN"/>
    <property type="match status" value="1"/>
</dbReference>
<evidence type="ECO:0000313" key="13">
    <source>
        <dbReference type="Proteomes" id="UP000008144"/>
    </source>
</evidence>
<evidence type="ECO:0000259" key="11">
    <source>
        <dbReference type="Pfam" id="PF00520"/>
    </source>
</evidence>
<keyword evidence="7" id="KW-0406">Ion transport</keyword>
<evidence type="ECO:0000256" key="1">
    <source>
        <dbReference type="ARBA" id="ARBA00004141"/>
    </source>
</evidence>